<evidence type="ECO:0000256" key="1">
    <source>
        <dbReference type="SAM" id="Phobius"/>
    </source>
</evidence>
<keyword evidence="1" id="KW-1133">Transmembrane helix</keyword>
<keyword evidence="3" id="KW-1185">Reference proteome</keyword>
<feature type="transmembrane region" description="Helical" evidence="1">
    <location>
        <begin position="56"/>
        <end position="76"/>
    </location>
</feature>
<evidence type="ECO:0000313" key="3">
    <source>
        <dbReference type="Proteomes" id="UP000194632"/>
    </source>
</evidence>
<keyword evidence="1" id="KW-0812">Transmembrane</keyword>
<accession>A0A243QCJ4</accession>
<protein>
    <recommendedName>
        <fullName evidence="4">DUF2127 domain-containing protein</fullName>
    </recommendedName>
</protein>
<evidence type="ECO:0000313" key="2">
    <source>
        <dbReference type="EMBL" id="OUC79477.1"/>
    </source>
</evidence>
<comment type="caution">
    <text evidence="2">The sequence shown here is derived from an EMBL/GenBank/DDBJ whole genome shotgun (WGS) entry which is preliminary data.</text>
</comment>
<proteinExistence type="predicted"/>
<dbReference type="EMBL" id="NGFO01000007">
    <property type="protein sequence ID" value="OUC79477.1"/>
    <property type="molecule type" value="Genomic_DNA"/>
</dbReference>
<organism evidence="2 3">
    <name type="scientific">Gordonia lacunae</name>
    <dbReference type="NCBI Taxonomy" id="417102"/>
    <lineage>
        <taxon>Bacteria</taxon>
        <taxon>Bacillati</taxon>
        <taxon>Actinomycetota</taxon>
        <taxon>Actinomycetes</taxon>
        <taxon>Mycobacteriales</taxon>
        <taxon>Gordoniaceae</taxon>
        <taxon>Gordonia</taxon>
    </lineage>
</organism>
<keyword evidence="1" id="KW-0472">Membrane</keyword>
<gene>
    <name evidence="2" type="ORF">CA982_08495</name>
</gene>
<sequence>MITGASIQLIGMFHALSLVDAVREEARLRQSVRLGDGSTYRTSDALDVASETGTNVATGLIVASCLALAGLWLLLAYANLRGFRWARVAATVIGAVGIVSGFVSVATYDKSVTGTLDVLLLVIEVAVLSLLWLPRSTAYFRQVSASG</sequence>
<feature type="transmembrane region" description="Helical" evidence="1">
    <location>
        <begin position="114"/>
        <end position="133"/>
    </location>
</feature>
<name>A0A243QCJ4_9ACTN</name>
<feature type="transmembrane region" description="Helical" evidence="1">
    <location>
        <begin position="88"/>
        <end position="108"/>
    </location>
</feature>
<dbReference type="Proteomes" id="UP000194632">
    <property type="component" value="Unassembled WGS sequence"/>
</dbReference>
<reference evidence="2 3" key="1">
    <citation type="submission" date="2017-05" db="EMBL/GenBank/DDBJ databases">
        <title>Biotechnological potential of actinobacteria isolated from South African environments.</title>
        <authorList>
            <person name="Le Roes-Hill M."/>
            <person name="Prins A."/>
            <person name="Durrell K.A."/>
        </authorList>
    </citation>
    <scope>NUCLEOTIDE SEQUENCE [LARGE SCALE GENOMIC DNA]</scope>
    <source>
        <strain evidence="2">BS2</strain>
    </source>
</reference>
<evidence type="ECO:0008006" key="4">
    <source>
        <dbReference type="Google" id="ProtNLM"/>
    </source>
</evidence>
<dbReference type="AlphaFoldDB" id="A0A243QCJ4"/>